<dbReference type="AlphaFoldDB" id="A0A9N9TWZ7"/>
<keyword evidence="2" id="KW-1185">Reference proteome</keyword>
<dbReference type="EMBL" id="OU900098">
    <property type="protein sequence ID" value="CAG9862125.1"/>
    <property type="molecule type" value="Genomic_DNA"/>
</dbReference>
<dbReference type="PANTHER" id="PTHR10285">
    <property type="entry name" value="URIDINE KINASE"/>
    <property type="match status" value="1"/>
</dbReference>
<dbReference type="InterPro" id="IPR027417">
    <property type="entry name" value="P-loop_NTPase"/>
</dbReference>
<proteinExistence type="predicted"/>
<gene>
    <name evidence="1" type="ORF">PHYEVI_LOCUS8447</name>
</gene>
<evidence type="ECO:0000313" key="2">
    <source>
        <dbReference type="Proteomes" id="UP001153712"/>
    </source>
</evidence>
<accession>A0A9N9TWZ7</accession>
<dbReference type="Gene3D" id="3.40.50.300">
    <property type="entry name" value="P-loop containing nucleotide triphosphate hydrolases"/>
    <property type="match status" value="1"/>
</dbReference>
<evidence type="ECO:0000313" key="1">
    <source>
        <dbReference type="EMBL" id="CAG9862125.1"/>
    </source>
</evidence>
<reference evidence="1" key="1">
    <citation type="submission" date="2022-01" db="EMBL/GenBank/DDBJ databases">
        <authorList>
            <person name="King R."/>
        </authorList>
    </citation>
    <scope>NUCLEOTIDE SEQUENCE</scope>
</reference>
<dbReference type="OrthoDB" id="10041966at2759"/>
<evidence type="ECO:0008006" key="3">
    <source>
        <dbReference type="Google" id="ProtNLM"/>
    </source>
</evidence>
<organism evidence="1 2">
    <name type="scientific">Phyllotreta striolata</name>
    <name type="common">Striped flea beetle</name>
    <name type="synonym">Crioceris striolata</name>
    <dbReference type="NCBI Taxonomy" id="444603"/>
    <lineage>
        <taxon>Eukaryota</taxon>
        <taxon>Metazoa</taxon>
        <taxon>Ecdysozoa</taxon>
        <taxon>Arthropoda</taxon>
        <taxon>Hexapoda</taxon>
        <taxon>Insecta</taxon>
        <taxon>Pterygota</taxon>
        <taxon>Neoptera</taxon>
        <taxon>Endopterygota</taxon>
        <taxon>Coleoptera</taxon>
        <taxon>Polyphaga</taxon>
        <taxon>Cucujiformia</taxon>
        <taxon>Chrysomeloidea</taxon>
        <taxon>Chrysomelidae</taxon>
        <taxon>Galerucinae</taxon>
        <taxon>Alticini</taxon>
        <taxon>Phyllotreta</taxon>
    </lineage>
</organism>
<dbReference type="SUPFAM" id="SSF52540">
    <property type="entry name" value="P-loop containing nucleoside triphosphate hydrolases"/>
    <property type="match status" value="1"/>
</dbReference>
<dbReference type="Proteomes" id="UP001153712">
    <property type="component" value="Chromosome 5"/>
</dbReference>
<name>A0A9N9TWZ7_PHYSR</name>
<protein>
    <recommendedName>
        <fullName evidence="3">Nicotinamide riboside kinase 1</fullName>
    </recommendedName>
</protein>
<sequence>MSDKREAALVVVGISGVTCGGKTTTAQKLHKIFPNCKIITQDDYYLDDDDPRHTWIPELNHANYDILTSLDMSKMHQDVLNILNNESLVRINHNNYKKSEENITNISRKLRTANLKLLLIEGFSIFNYEPLLPVFDLKYYFTLNKEECFDRRKGRVYDPPDVPGYFERCAWPEHLQQLKEVESKVDNVRYFSGTADPEQVLETIVKDIYALYDQS</sequence>